<dbReference type="RefSeq" id="WP_084909339.1">
    <property type="nucleotide sequence ID" value="NZ_CP020738.1"/>
</dbReference>
<dbReference type="GeneID" id="69006185"/>
<dbReference type="Proteomes" id="UP000217994">
    <property type="component" value="Unassembled WGS sequence"/>
</dbReference>
<accession>A0A2A4FHL0</accession>
<proteinExistence type="predicted"/>
<sequence>MYYWNQPNFEGLLKLAEEFDAHPDLKPLASYCRFREQGLRRDAFAALEGFLVASRAFDSATARRAAVDILEANARTSEAHQFLTQPLTARFLFPTLQTWRVEAPHANLPVRWLGILKRDDALLAGALAMCPDDTPVRKMLVEHALDSADFGTHHLDESVFIGSVDYARSELDRARNLIADAPDSAAFARLASEVDHFDRLIADWQVWLRNPVGTFPDWCAAQGRDYRFAVAIYYDN</sequence>
<organism evidence="1 2">
    <name type="scientific">Burkholderia ubonensis subsp. mesacidophila</name>
    <dbReference type="NCBI Taxonomy" id="265293"/>
    <lineage>
        <taxon>Bacteria</taxon>
        <taxon>Pseudomonadati</taxon>
        <taxon>Pseudomonadota</taxon>
        <taxon>Betaproteobacteria</taxon>
        <taxon>Burkholderiales</taxon>
        <taxon>Burkholderiaceae</taxon>
        <taxon>Burkholderia</taxon>
        <taxon>Burkholderia cepacia complex</taxon>
    </lineage>
</organism>
<dbReference type="EMBL" id="MTZU01000026">
    <property type="protein sequence ID" value="PCE32605.1"/>
    <property type="molecule type" value="Genomic_DNA"/>
</dbReference>
<dbReference type="AlphaFoldDB" id="A0A2A4FHL0"/>
<protein>
    <submittedName>
        <fullName evidence="1">Uncharacterized protein</fullName>
    </submittedName>
</protein>
<name>A0A2A4FHL0_9BURK</name>
<comment type="caution">
    <text evidence="1">The sequence shown here is derived from an EMBL/GenBank/DDBJ whole genome shotgun (WGS) entry which is preliminary data.</text>
</comment>
<reference evidence="1 2" key="1">
    <citation type="submission" date="2017-01" db="EMBL/GenBank/DDBJ databases">
        <title>Whole-Genome Shotgun Sequencing of Two beta-Proteobacterial Species in Search of the Bulgecin Biosynthetic Cluster.</title>
        <authorList>
            <person name="Horsman M.E."/>
            <person name="Marous D.R."/>
            <person name="Li R."/>
            <person name="Oliver R.A."/>
            <person name="Byun B."/>
            <person name="Emrich S.J."/>
            <person name="Boggess B."/>
            <person name="Townsend C.A."/>
            <person name="Mobashery S."/>
        </authorList>
    </citation>
    <scope>NUCLEOTIDE SEQUENCE [LARGE SCALE GENOMIC DNA]</scope>
    <source>
        <strain evidence="1 2">ATCC 31433</strain>
    </source>
</reference>
<evidence type="ECO:0000313" key="2">
    <source>
        <dbReference type="Proteomes" id="UP000217994"/>
    </source>
</evidence>
<gene>
    <name evidence="1" type="ORF">BZL54_10315</name>
</gene>
<evidence type="ECO:0000313" key="1">
    <source>
        <dbReference type="EMBL" id="PCE32605.1"/>
    </source>
</evidence>